<organism evidence="4 5">
    <name type="scientific">Salix brachista</name>
    <dbReference type="NCBI Taxonomy" id="2182728"/>
    <lineage>
        <taxon>Eukaryota</taxon>
        <taxon>Viridiplantae</taxon>
        <taxon>Streptophyta</taxon>
        <taxon>Embryophyta</taxon>
        <taxon>Tracheophyta</taxon>
        <taxon>Spermatophyta</taxon>
        <taxon>Magnoliopsida</taxon>
        <taxon>eudicotyledons</taxon>
        <taxon>Gunneridae</taxon>
        <taxon>Pentapetalae</taxon>
        <taxon>rosids</taxon>
        <taxon>fabids</taxon>
        <taxon>Malpighiales</taxon>
        <taxon>Salicaceae</taxon>
        <taxon>Saliceae</taxon>
        <taxon>Salix</taxon>
    </lineage>
</organism>
<dbReference type="InterPro" id="IPR045059">
    <property type="entry name" value="Ribosomal_uL29_euk"/>
</dbReference>
<evidence type="ECO:0000256" key="2">
    <source>
        <dbReference type="ARBA" id="ARBA00022980"/>
    </source>
</evidence>
<dbReference type="Pfam" id="PF00831">
    <property type="entry name" value="Ribosomal_L29"/>
    <property type="match status" value="1"/>
</dbReference>
<dbReference type="PANTHER" id="PTHR45722:SF2">
    <property type="entry name" value="LARGE RIBOSOMAL SUBUNIT PROTEIN UL29-RELATED"/>
    <property type="match status" value="1"/>
</dbReference>
<dbReference type="PANTHER" id="PTHR45722">
    <property type="entry name" value="60S RIBOSOMAL PROTEIN L35"/>
    <property type="match status" value="1"/>
</dbReference>
<gene>
    <name evidence="4" type="ORF">DKX38_020102</name>
</gene>
<dbReference type="GO" id="GO:0022625">
    <property type="term" value="C:cytosolic large ribosomal subunit"/>
    <property type="evidence" value="ECO:0007669"/>
    <property type="project" value="InterPro"/>
</dbReference>
<proteinExistence type="inferred from homology"/>
<dbReference type="Proteomes" id="UP000326939">
    <property type="component" value="Chromosome 13"/>
</dbReference>
<dbReference type="NCBIfam" id="TIGR00012">
    <property type="entry name" value="L29"/>
    <property type="match status" value="1"/>
</dbReference>
<dbReference type="GO" id="GO:0003735">
    <property type="term" value="F:structural constituent of ribosome"/>
    <property type="evidence" value="ECO:0007669"/>
    <property type="project" value="InterPro"/>
</dbReference>
<dbReference type="EMBL" id="VDCV01000013">
    <property type="protein sequence ID" value="KAB5530021.1"/>
    <property type="molecule type" value="Genomic_DNA"/>
</dbReference>
<comment type="similarity">
    <text evidence="1">Belongs to the universal ribosomal protein uL29 family.</text>
</comment>
<dbReference type="SUPFAM" id="SSF46561">
    <property type="entry name" value="Ribosomal protein L29 (L29p)"/>
    <property type="match status" value="1"/>
</dbReference>
<evidence type="ECO:0008006" key="6">
    <source>
        <dbReference type="Google" id="ProtNLM"/>
    </source>
</evidence>
<evidence type="ECO:0000256" key="3">
    <source>
        <dbReference type="ARBA" id="ARBA00023274"/>
    </source>
</evidence>
<protein>
    <recommendedName>
        <fullName evidence="6">60S ribosomal protein L35</fullName>
    </recommendedName>
</protein>
<dbReference type="GO" id="GO:0003729">
    <property type="term" value="F:mRNA binding"/>
    <property type="evidence" value="ECO:0007669"/>
    <property type="project" value="TreeGrafter"/>
</dbReference>
<dbReference type="InterPro" id="IPR001854">
    <property type="entry name" value="Ribosomal_uL29"/>
</dbReference>
<keyword evidence="2" id="KW-0689">Ribosomal protein</keyword>
<dbReference type="GO" id="GO:0000463">
    <property type="term" value="P:maturation of LSU-rRNA from tricistronic rRNA transcript (SSU-rRNA, 5.8S rRNA, LSU-rRNA)"/>
    <property type="evidence" value="ECO:0007669"/>
    <property type="project" value="InterPro"/>
</dbReference>
<keyword evidence="3" id="KW-0687">Ribonucleoprotein</keyword>
<dbReference type="Gene3D" id="1.10.287.310">
    <property type="match status" value="1"/>
</dbReference>
<dbReference type="InterPro" id="IPR036049">
    <property type="entry name" value="Ribosomal_uL29_sf"/>
</dbReference>
<evidence type="ECO:0000256" key="1">
    <source>
        <dbReference type="ARBA" id="ARBA00009254"/>
    </source>
</evidence>
<reference evidence="5" key="1">
    <citation type="journal article" date="2019" name="Gigascience">
        <title>De novo genome assembly of the endangered Acer yangbiense, a plant species with extremely small populations endemic to Yunnan Province, China.</title>
        <authorList>
            <person name="Yang J."/>
            <person name="Wariss H.M."/>
            <person name="Tao L."/>
            <person name="Zhang R."/>
            <person name="Yun Q."/>
            <person name="Hollingsworth P."/>
            <person name="Dao Z."/>
            <person name="Luo G."/>
            <person name="Guo H."/>
            <person name="Ma Y."/>
            <person name="Sun W."/>
        </authorList>
    </citation>
    <scope>NUCLEOTIDE SEQUENCE [LARGE SCALE GENOMIC DNA]</scope>
    <source>
        <strain evidence="5">cv. br00</strain>
    </source>
</reference>
<evidence type="ECO:0000313" key="5">
    <source>
        <dbReference type="Proteomes" id="UP000326939"/>
    </source>
</evidence>
<dbReference type="AlphaFoldDB" id="A0A5N5KI79"/>
<keyword evidence="5" id="KW-1185">Reference proteome</keyword>
<accession>A0A5N5KI79</accession>
<dbReference type="FunFam" id="1.10.287.310:FF:000002">
    <property type="entry name" value="60S ribosomal protein L35"/>
    <property type="match status" value="1"/>
</dbReference>
<sequence length="116" mass="13211">MLKDLKAELALLCVANVTSGAPNKLSKIKVVRLLIAQVLTMILQKQKAVLREAYKNKKFLPQVNVINNPTRTCLQDCLVIRLNEELSNQLVFIFFTSRDSDFFELVDRSNLSTDLE</sequence>
<evidence type="ECO:0000313" key="4">
    <source>
        <dbReference type="EMBL" id="KAB5530021.1"/>
    </source>
</evidence>
<comment type="caution">
    <text evidence="4">The sequence shown here is derived from an EMBL/GenBank/DDBJ whole genome shotgun (WGS) entry which is preliminary data.</text>
</comment>
<dbReference type="GO" id="GO:0006412">
    <property type="term" value="P:translation"/>
    <property type="evidence" value="ECO:0007669"/>
    <property type="project" value="InterPro"/>
</dbReference>
<name>A0A5N5KI79_9ROSI</name>